<dbReference type="Gene3D" id="3.40.50.1000">
    <property type="entry name" value="HAD superfamily/HAD-like"/>
    <property type="match status" value="1"/>
</dbReference>
<dbReference type="OrthoDB" id="40579at2759"/>
<reference evidence="6 7" key="1">
    <citation type="journal article" date="2014" name="Nat. Commun.">
        <title>Klebsormidium flaccidum genome reveals primary factors for plant terrestrial adaptation.</title>
        <authorList>
            <person name="Hori K."/>
            <person name="Maruyama F."/>
            <person name="Fujisawa T."/>
            <person name="Togashi T."/>
            <person name="Yamamoto N."/>
            <person name="Seo M."/>
            <person name="Sato S."/>
            <person name="Yamada T."/>
            <person name="Mori H."/>
            <person name="Tajima N."/>
            <person name="Moriyama T."/>
            <person name="Ikeuchi M."/>
            <person name="Watanabe M."/>
            <person name="Wada H."/>
            <person name="Kobayashi K."/>
            <person name="Saito M."/>
            <person name="Masuda T."/>
            <person name="Sasaki-Sekimoto Y."/>
            <person name="Mashiguchi K."/>
            <person name="Awai K."/>
            <person name="Shimojima M."/>
            <person name="Masuda S."/>
            <person name="Iwai M."/>
            <person name="Nobusawa T."/>
            <person name="Narise T."/>
            <person name="Kondo S."/>
            <person name="Saito H."/>
            <person name="Sato R."/>
            <person name="Murakawa M."/>
            <person name="Ihara Y."/>
            <person name="Oshima-Yamada Y."/>
            <person name="Ohtaka K."/>
            <person name="Satoh M."/>
            <person name="Sonobe K."/>
            <person name="Ishii M."/>
            <person name="Ohtani R."/>
            <person name="Kanamori-Sato M."/>
            <person name="Honoki R."/>
            <person name="Miyazaki D."/>
            <person name="Mochizuki H."/>
            <person name="Umetsu J."/>
            <person name="Higashi K."/>
            <person name="Shibata D."/>
            <person name="Kamiya Y."/>
            <person name="Sato N."/>
            <person name="Nakamura Y."/>
            <person name="Tabata S."/>
            <person name="Ida S."/>
            <person name="Kurokawa K."/>
            <person name="Ohta H."/>
        </authorList>
    </citation>
    <scope>NUCLEOTIDE SEQUENCE [LARGE SCALE GENOMIC DNA]</scope>
    <source>
        <strain evidence="6 7">NIES-2285</strain>
    </source>
</reference>
<dbReference type="GO" id="GO:0016787">
    <property type="term" value="F:hydrolase activity"/>
    <property type="evidence" value="ECO:0007669"/>
    <property type="project" value="UniProtKB-KW"/>
</dbReference>
<keyword evidence="3" id="KW-0460">Magnesium</keyword>
<keyword evidence="2" id="KW-0479">Metal-binding</keyword>
<name>A0A1Y1I7P3_KLENI</name>
<dbReference type="STRING" id="105231.A0A1Y1I7P3"/>
<dbReference type="PANTHER" id="PTHR46193:SF18">
    <property type="entry name" value="HEXITOL PHOSPHATASE B"/>
    <property type="match status" value="1"/>
</dbReference>
<evidence type="ECO:0000256" key="2">
    <source>
        <dbReference type="ARBA" id="ARBA00022723"/>
    </source>
</evidence>
<dbReference type="InterPro" id="IPR023198">
    <property type="entry name" value="PGP-like_dom2"/>
</dbReference>
<dbReference type="Pfam" id="PF13419">
    <property type="entry name" value="HAD_2"/>
    <property type="match status" value="1"/>
</dbReference>
<dbReference type="OMA" id="YCICSNA"/>
<evidence type="ECO:0000256" key="5">
    <source>
        <dbReference type="SAM" id="MobiDB-lite"/>
    </source>
</evidence>
<evidence type="ECO:0000256" key="1">
    <source>
        <dbReference type="ARBA" id="ARBA00001946"/>
    </source>
</evidence>
<dbReference type="NCBIfam" id="TIGR01509">
    <property type="entry name" value="HAD-SF-IA-v3"/>
    <property type="match status" value="1"/>
</dbReference>
<keyword evidence="6" id="KW-0378">Hydrolase</keyword>
<gene>
    <name evidence="6" type="ORF">KFL_002630060</name>
</gene>
<dbReference type="EMBL" id="DF237212">
    <property type="protein sequence ID" value="GAQ85962.1"/>
    <property type="molecule type" value="Genomic_DNA"/>
</dbReference>
<accession>A0A1Y1I7P3</accession>
<keyword evidence="4" id="KW-0119">Carbohydrate metabolism</keyword>
<dbReference type="PANTHER" id="PTHR46193">
    <property type="entry name" value="6-PHOSPHOGLUCONATE PHOSPHATASE"/>
    <property type="match status" value="1"/>
</dbReference>
<dbReference type="AlphaFoldDB" id="A0A1Y1I7P3"/>
<dbReference type="InterPro" id="IPR023214">
    <property type="entry name" value="HAD_sf"/>
</dbReference>
<comment type="cofactor">
    <cofactor evidence="1">
        <name>Mg(2+)</name>
        <dbReference type="ChEBI" id="CHEBI:18420"/>
    </cofactor>
</comment>
<evidence type="ECO:0000256" key="3">
    <source>
        <dbReference type="ARBA" id="ARBA00022842"/>
    </source>
</evidence>
<proteinExistence type="predicted"/>
<dbReference type="Gene3D" id="1.10.150.240">
    <property type="entry name" value="Putative phosphatase, domain 2"/>
    <property type="match status" value="1"/>
</dbReference>
<evidence type="ECO:0000313" key="7">
    <source>
        <dbReference type="Proteomes" id="UP000054558"/>
    </source>
</evidence>
<dbReference type="Proteomes" id="UP000054558">
    <property type="component" value="Unassembled WGS sequence"/>
</dbReference>
<evidence type="ECO:0000256" key="4">
    <source>
        <dbReference type="ARBA" id="ARBA00023277"/>
    </source>
</evidence>
<dbReference type="PRINTS" id="PR00413">
    <property type="entry name" value="HADHALOGNASE"/>
</dbReference>
<dbReference type="InterPro" id="IPR051600">
    <property type="entry name" value="Beta-PGM-like"/>
</dbReference>
<dbReference type="GO" id="GO:0046872">
    <property type="term" value="F:metal ion binding"/>
    <property type="evidence" value="ECO:0007669"/>
    <property type="project" value="UniProtKB-KW"/>
</dbReference>
<dbReference type="CDD" id="cd07505">
    <property type="entry name" value="HAD_BPGM-like"/>
    <property type="match status" value="1"/>
</dbReference>
<evidence type="ECO:0000313" key="6">
    <source>
        <dbReference type="EMBL" id="GAQ85962.1"/>
    </source>
</evidence>
<dbReference type="InterPro" id="IPR041492">
    <property type="entry name" value="HAD_2"/>
</dbReference>
<dbReference type="SFLD" id="SFLDG01129">
    <property type="entry name" value="C1.5:_HAD__Beta-PGM__Phosphata"/>
    <property type="match status" value="1"/>
</dbReference>
<dbReference type="SUPFAM" id="SSF56784">
    <property type="entry name" value="HAD-like"/>
    <property type="match status" value="1"/>
</dbReference>
<dbReference type="InterPro" id="IPR006439">
    <property type="entry name" value="HAD-SF_hydro_IA"/>
</dbReference>
<feature type="region of interest" description="Disordered" evidence="5">
    <location>
        <begin position="36"/>
        <end position="66"/>
    </location>
</feature>
<dbReference type="SFLD" id="SFLDS00003">
    <property type="entry name" value="Haloacid_Dehalogenase"/>
    <property type="match status" value="1"/>
</dbReference>
<organism evidence="6 7">
    <name type="scientific">Klebsormidium nitens</name>
    <name type="common">Green alga</name>
    <name type="synonym">Ulothrix nitens</name>
    <dbReference type="NCBI Taxonomy" id="105231"/>
    <lineage>
        <taxon>Eukaryota</taxon>
        <taxon>Viridiplantae</taxon>
        <taxon>Streptophyta</taxon>
        <taxon>Klebsormidiophyceae</taxon>
        <taxon>Klebsormidiales</taxon>
        <taxon>Klebsormidiaceae</taxon>
        <taxon>Klebsormidium</taxon>
    </lineage>
</organism>
<protein>
    <submittedName>
        <fullName evidence="6">HAD-superfamily hydrolase</fullName>
    </submittedName>
</protein>
<dbReference type="InterPro" id="IPR036412">
    <property type="entry name" value="HAD-like_sf"/>
</dbReference>
<keyword evidence="7" id="KW-1185">Reference proteome</keyword>
<sequence length="291" mass="31531">MQSLVNAHPVGFPARALSWTSLRGASGQARILAMGTVEPTPGDRIQQGLKPDAREDLSANRPSPPPLPKGIKLKAVFFDVDGTIAVSDPLHFKSFQEMLSNVGFNGGIPIDEAFFQKNISGRHNPDIAKDLFPDWPMDKAMQFMDDKEAHFRKLALGILEPTGGLLRFCKWVEEKGLTRAAVTNAPRANAEQMIKAVGLEQFFQLLVIGSECKRGKPHPDPYEDALKHFGLQPNEAVVIEDSSAGLQAAVAAGIPSVGILTGNPESSLIAAGASVTIRDFDDEKLWKALEQ</sequence>